<name>A0A327WXI5_LARAB</name>
<evidence type="ECO:0000313" key="1">
    <source>
        <dbReference type="EMBL" id="RAJ94235.1"/>
    </source>
</evidence>
<evidence type="ECO:0000313" key="2">
    <source>
        <dbReference type="Proteomes" id="UP000248790"/>
    </source>
</evidence>
<proteinExistence type="predicted"/>
<gene>
    <name evidence="1" type="ORF">LX87_04120</name>
</gene>
<comment type="caution">
    <text evidence="1">The sequence shown here is derived from an EMBL/GenBank/DDBJ whole genome shotgun (WGS) entry which is preliminary data.</text>
</comment>
<dbReference type="AlphaFoldDB" id="A0A327WXI5"/>
<sequence>MQGAIEEPKSFEECQKEFLQFNCKQPGQNRDMVLTKMEGVKACRTVILCQLSLIMSTDAVTYFETVQELIKEIAELNSYLDQYAFYLAYGYYGFE</sequence>
<accession>A0A327WXI5</accession>
<keyword evidence="2" id="KW-1185">Reference proteome</keyword>
<dbReference type="Proteomes" id="UP000248790">
    <property type="component" value="Unassembled WGS sequence"/>
</dbReference>
<organism evidence="1 2">
    <name type="scientific">Larkinella arboricola</name>
    <dbReference type="NCBI Taxonomy" id="643671"/>
    <lineage>
        <taxon>Bacteria</taxon>
        <taxon>Pseudomonadati</taxon>
        <taxon>Bacteroidota</taxon>
        <taxon>Cytophagia</taxon>
        <taxon>Cytophagales</taxon>
        <taxon>Spirosomataceae</taxon>
        <taxon>Larkinella</taxon>
    </lineage>
</organism>
<dbReference type="EMBL" id="QLMC01000005">
    <property type="protein sequence ID" value="RAJ94235.1"/>
    <property type="molecule type" value="Genomic_DNA"/>
</dbReference>
<reference evidence="1 2" key="1">
    <citation type="submission" date="2018-06" db="EMBL/GenBank/DDBJ databases">
        <title>Genomic Encyclopedia of Archaeal and Bacterial Type Strains, Phase II (KMG-II): from individual species to whole genera.</title>
        <authorList>
            <person name="Goeker M."/>
        </authorList>
    </citation>
    <scope>NUCLEOTIDE SEQUENCE [LARGE SCALE GENOMIC DNA]</scope>
    <source>
        <strain evidence="1 2">DSM 21851</strain>
    </source>
</reference>
<protein>
    <submittedName>
        <fullName evidence="1">Uncharacterized protein</fullName>
    </submittedName>
</protein>